<evidence type="ECO:0000313" key="4">
    <source>
        <dbReference type="Proteomes" id="UP000642876"/>
    </source>
</evidence>
<evidence type="ECO:0000313" key="2">
    <source>
        <dbReference type="EMBL" id="QNP89583.1"/>
    </source>
</evidence>
<reference evidence="3 4" key="1">
    <citation type="submission" date="2020-08" db="EMBL/GenBank/DDBJ databases">
        <title>novel species in genus Corynebacterium.</title>
        <authorList>
            <person name="Zhang G."/>
        </authorList>
    </citation>
    <scope>NUCLEOTIDE SEQUENCE [LARGE SCALE GENOMIC DNA]</scope>
    <source>
        <strain evidence="2">Zg-917</strain>
        <strain evidence="3 4">zg-917</strain>
    </source>
</reference>
<evidence type="ECO:0000313" key="3">
    <source>
        <dbReference type="Proteomes" id="UP000516235"/>
    </source>
</evidence>
<evidence type="ECO:0000313" key="1">
    <source>
        <dbReference type="EMBL" id="MBC3177996.1"/>
    </source>
</evidence>
<dbReference type="EMBL" id="JACMYE010000001">
    <property type="protein sequence ID" value="MBC3177996.1"/>
    <property type="molecule type" value="Genomic_DNA"/>
</dbReference>
<name>A0A7H0JX17_9CORY</name>
<dbReference type="EMBL" id="CP061032">
    <property type="protein sequence ID" value="QNP89583.1"/>
    <property type="molecule type" value="Genomic_DNA"/>
</dbReference>
<dbReference type="RefSeq" id="WP_171192726.1">
    <property type="nucleotide sequence ID" value="NZ_CP061032.1"/>
</dbReference>
<proteinExistence type="predicted"/>
<gene>
    <name evidence="1" type="ORF">H7348_01510</name>
    <name evidence="2" type="ORF">IAU68_07690</name>
</gene>
<protein>
    <submittedName>
        <fullName evidence="2">Uncharacterized protein</fullName>
    </submittedName>
</protein>
<keyword evidence="4" id="KW-1185">Reference proteome</keyword>
<dbReference type="KEGG" id="cluj:IAU68_07690"/>
<dbReference type="Proteomes" id="UP000516235">
    <property type="component" value="Chromosome"/>
</dbReference>
<dbReference type="Proteomes" id="UP000642876">
    <property type="component" value="Unassembled WGS sequence"/>
</dbReference>
<sequence length="129" mass="14538">MSVIQFDVLVPPAQAPEVRDAFQRALDILVRREMLTSGAVAMEQVRIDDTTHAQLAETYERDRGEPADDAEVHRLRVEAEGADSVNRLAMGLSRILTPKADLPRDPVALEDQDRFETPSIYPWTVEVLR</sequence>
<accession>A0A7H0JX17</accession>
<organism evidence="2 3">
    <name type="scientific">Corynebacterium lujinxingii</name>
    <dbReference type="NCBI Taxonomy" id="2763010"/>
    <lineage>
        <taxon>Bacteria</taxon>
        <taxon>Bacillati</taxon>
        <taxon>Actinomycetota</taxon>
        <taxon>Actinomycetes</taxon>
        <taxon>Mycobacteriales</taxon>
        <taxon>Corynebacteriaceae</taxon>
        <taxon>Corynebacterium</taxon>
    </lineage>
</organism>
<dbReference type="AlphaFoldDB" id="A0A7H0JX17"/>